<keyword evidence="11" id="KW-1185">Reference proteome</keyword>
<evidence type="ECO:0000256" key="3">
    <source>
        <dbReference type="ARBA" id="ARBA00022475"/>
    </source>
</evidence>
<comment type="subcellular location">
    <subcellularLocation>
        <location evidence="1 7">Cell membrane</location>
        <topology evidence="1 7">Multi-pass membrane protein</topology>
    </subcellularLocation>
</comment>
<keyword evidence="4 7" id="KW-0812">Transmembrane</keyword>
<feature type="transmembrane region" description="Helical" evidence="7">
    <location>
        <begin position="129"/>
        <end position="151"/>
    </location>
</feature>
<dbReference type="PANTHER" id="PTHR30151">
    <property type="entry name" value="ALKANE SULFONATE ABC TRANSPORTER-RELATED, MEMBRANE SUBUNIT"/>
    <property type="match status" value="1"/>
</dbReference>
<dbReference type="Gene3D" id="1.10.3720.10">
    <property type="entry name" value="MetI-like"/>
    <property type="match status" value="1"/>
</dbReference>
<evidence type="ECO:0000256" key="7">
    <source>
        <dbReference type="RuleBase" id="RU363032"/>
    </source>
</evidence>
<dbReference type="Pfam" id="PF00528">
    <property type="entry name" value="BPD_transp_1"/>
    <property type="match status" value="1"/>
</dbReference>
<dbReference type="RefSeq" id="WP_245515969.1">
    <property type="nucleotide sequence ID" value="NZ_SMFY01000001.1"/>
</dbReference>
<evidence type="ECO:0000256" key="1">
    <source>
        <dbReference type="ARBA" id="ARBA00004651"/>
    </source>
</evidence>
<feature type="transmembrane region" description="Helical" evidence="7">
    <location>
        <begin position="98"/>
        <end position="117"/>
    </location>
</feature>
<feature type="transmembrane region" description="Helical" evidence="7">
    <location>
        <begin position="71"/>
        <end position="92"/>
    </location>
</feature>
<evidence type="ECO:0000256" key="8">
    <source>
        <dbReference type="SAM" id="MobiDB-lite"/>
    </source>
</evidence>
<comment type="caution">
    <text evidence="10">The sequence shown here is derived from an EMBL/GenBank/DDBJ whole genome shotgun (WGS) entry which is preliminary data.</text>
</comment>
<dbReference type="GO" id="GO:0005886">
    <property type="term" value="C:plasma membrane"/>
    <property type="evidence" value="ECO:0007669"/>
    <property type="project" value="UniProtKB-SubCell"/>
</dbReference>
<keyword evidence="2 7" id="KW-0813">Transport</keyword>
<feature type="domain" description="ABC transmembrane type-1" evidence="9">
    <location>
        <begin position="91"/>
        <end position="269"/>
    </location>
</feature>
<dbReference type="SUPFAM" id="SSF161098">
    <property type="entry name" value="MetI-like"/>
    <property type="match status" value="1"/>
</dbReference>
<organism evidence="10 11">
    <name type="scientific">Ancylobacter aquaticus</name>
    <dbReference type="NCBI Taxonomy" id="100"/>
    <lineage>
        <taxon>Bacteria</taxon>
        <taxon>Pseudomonadati</taxon>
        <taxon>Pseudomonadota</taxon>
        <taxon>Alphaproteobacteria</taxon>
        <taxon>Hyphomicrobiales</taxon>
        <taxon>Xanthobacteraceae</taxon>
        <taxon>Ancylobacter</taxon>
    </lineage>
</organism>
<dbReference type="AlphaFoldDB" id="A0A4R1I653"/>
<evidence type="ECO:0000259" key="9">
    <source>
        <dbReference type="PROSITE" id="PS50928"/>
    </source>
</evidence>
<dbReference type="CDD" id="cd06261">
    <property type="entry name" value="TM_PBP2"/>
    <property type="match status" value="1"/>
</dbReference>
<keyword evidence="5 7" id="KW-1133">Transmembrane helix</keyword>
<feature type="region of interest" description="Disordered" evidence="8">
    <location>
        <begin position="1"/>
        <end position="20"/>
    </location>
</feature>
<feature type="transmembrane region" description="Helical" evidence="7">
    <location>
        <begin position="210"/>
        <end position="231"/>
    </location>
</feature>
<dbReference type="EMBL" id="SMFY01000001">
    <property type="protein sequence ID" value="TCK30844.1"/>
    <property type="molecule type" value="Genomic_DNA"/>
</dbReference>
<keyword evidence="6 7" id="KW-0472">Membrane</keyword>
<reference evidence="10 11" key="1">
    <citation type="submission" date="2019-03" db="EMBL/GenBank/DDBJ databases">
        <title>Genomic Encyclopedia of Type Strains, Phase IV (KMG-IV): sequencing the most valuable type-strain genomes for metagenomic binning, comparative biology and taxonomic classification.</title>
        <authorList>
            <person name="Goeker M."/>
        </authorList>
    </citation>
    <scope>NUCLEOTIDE SEQUENCE [LARGE SCALE GENOMIC DNA]</scope>
    <source>
        <strain evidence="10 11">DSM 101</strain>
    </source>
</reference>
<evidence type="ECO:0000256" key="5">
    <source>
        <dbReference type="ARBA" id="ARBA00022989"/>
    </source>
</evidence>
<protein>
    <submittedName>
        <fullName evidence="10">NitT/TauT family transport system permease protein</fullName>
    </submittedName>
</protein>
<evidence type="ECO:0000256" key="6">
    <source>
        <dbReference type="ARBA" id="ARBA00023136"/>
    </source>
</evidence>
<evidence type="ECO:0000313" key="11">
    <source>
        <dbReference type="Proteomes" id="UP000295030"/>
    </source>
</evidence>
<feature type="transmembrane region" description="Helical" evidence="7">
    <location>
        <begin position="157"/>
        <end position="179"/>
    </location>
</feature>
<accession>A0A4R1I653</accession>
<dbReference type="InterPro" id="IPR000515">
    <property type="entry name" value="MetI-like"/>
</dbReference>
<comment type="similarity">
    <text evidence="7">Belongs to the binding-protein-dependent transport system permease family.</text>
</comment>
<gene>
    <name evidence="10" type="ORF">EV667_0948</name>
</gene>
<name>A0A4R1I653_ANCAQ</name>
<feature type="transmembrane region" description="Helical" evidence="7">
    <location>
        <begin position="37"/>
        <end position="59"/>
    </location>
</feature>
<feature type="transmembrane region" description="Helical" evidence="7">
    <location>
        <begin position="251"/>
        <end position="274"/>
    </location>
</feature>
<evidence type="ECO:0000313" key="10">
    <source>
        <dbReference type="EMBL" id="TCK30844.1"/>
    </source>
</evidence>
<keyword evidence="3" id="KW-1003">Cell membrane</keyword>
<sequence>MSDTLNHAPADPSSASPPPSTVWKEKQSWLDVLPTPVAMAMLVAIFVAIWQAIHLSGLVSPIILPSPARTGAELITVGANLLSGGFVFKAFLVTAQEVVFGFAMAIVIGVTLGIVVGETHFGERAVMPLIVAIDTMPKIAFAPVFVAWLGFGIASKVALAAFVAIFPIVVGVAAGLHAADENSRMMFRSIGASRWQTLRRLKIPAGLPQFFTGLKIAAIGVVAGAITGEFLGGGRGFGDLIRTAASQLDTARVFALIFYLSLLGLATYWCVVLAERRMVFWRRTNAVAGGGR</sequence>
<evidence type="ECO:0000256" key="2">
    <source>
        <dbReference type="ARBA" id="ARBA00022448"/>
    </source>
</evidence>
<dbReference type="PANTHER" id="PTHR30151:SF20">
    <property type="entry name" value="ABC TRANSPORTER PERMEASE PROTEIN HI_0355-RELATED"/>
    <property type="match status" value="1"/>
</dbReference>
<dbReference type="GO" id="GO:0055085">
    <property type="term" value="P:transmembrane transport"/>
    <property type="evidence" value="ECO:0007669"/>
    <property type="project" value="InterPro"/>
</dbReference>
<proteinExistence type="inferred from homology"/>
<evidence type="ECO:0000256" key="4">
    <source>
        <dbReference type="ARBA" id="ARBA00022692"/>
    </source>
</evidence>
<dbReference type="InterPro" id="IPR035906">
    <property type="entry name" value="MetI-like_sf"/>
</dbReference>
<dbReference type="Proteomes" id="UP000295030">
    <property type="component" value="Unassembled WGS sequence"/>
</dbReference>
<dbReference type="PROSITE" id="PS50928">
    <property type="entry name" value="ABC_TM1"/>
    <property type="match status" value="1"/>
</dbReference>